<sequence>MEPTEDGELVSAENDQEIKSEDEGCFQCSVHRKELAAVRNRARDHFGLFEEEQQKKNDIQSKLQTAEGTIADLKARLIVAEDTTTHLRPSLTTATPVDKPDDVVIEGLKALITDYKSKLAAATEKNGSDAILLGTQKTTIADLQMKLQAAKDMKDSDDVIGKSYRDEVSRLRRLLKEESDIRRTAFQILSSAHRDDTASDILSHGTDSSPDPIRGGSRRRLDVISLPSTSLLASRKRGLESEDELPHTAFGLLNSAELEAPPSSLKVPRYYLRGRSGNTGNFDKNHQSSKTLDISYETDEEIDDNEDYETETSTPDITSAEPDHRVTVTAIGPLQTGQDLPINLPIAQANSAPRLRERPKKLALPTEHATSPIHDTPTNVSAPYKIKFNHSTKEFCEDSDTDSTPIEPVLLLVREAVDHVFKMNPGWKPRFNFRSHCFFQTSANNASVWSKLDGNAAACRTCTNRFRPCLRNVGLGITVDHDGNEVKEQYFRVLPLPSQIRVGTRFDQSFWILPHRAIHPSEMWMADHDHNRGRRTRQRIA</sequence>
<feature type="compositionally biased region" description="Acidic residues" evidence="2">
    <location>
        <begin position="296"/>
        <end position="310"/>
    </location>
</feature>
<feature type="region of interest" description="Disordered" evidence="2">
    <location>
        <begin position="276"/>
        <end position="320"/>
    </location>
</feature>
<gene>
    <name evidence="3" type="ORF">BU16DRAFT_396452</name>
</gene>
<evidence type="ECO:0000256" key="2">
    <source>
        <dbReference type="SAM" id="MobiDB-lite"/>
    </source>
</evidence>
<name>A0A6A6QU84_9PEZI</name>
<reference evidence="3" key="1">
    <citation type="journal article" date="2020" name="Stud. Mycol.">
        <title>101 Dothideomycetes genomes: a test case for predicting lifestyles and emergence of pathogens.</title>
        <authorList>
            <person name="Haridas S."/>
            <person name="Albert R."/>
            <person name="Binder M."/>
            <person name="Bloem J."/>
            <person name="Labutti K."/>
            <person name="Salamov A."/>
            <person name="Andreopoulos B."/>
            <person name="Baker S."/>
            <person name="Barry K."/>
            <person name="Bills G."/>
            <person name="Bluhm B."/>
            <person name="Cannon C."/>
            <person name="Castanera R."/>
            <person name="Culley D."/>
            <person name="Daum C."/>
            <person name="Ezra D."/>
            <person name="Gonzalez J."/>
            <person name="Henrissat B."/>
            <person name="Kuo A."/>
            <person name="Liang C."/>
            <person name="Lipzen A."/>
            <person name="Lutzoni F."/>
            <person name="Magnuson J."/>
            <person name="Mondo S."/>
            <person name="Nolan M."/>
            <person name="Ohm R."/>
            <person name="Pangilinan J."/>
            <person name="Park H.-J."/>
            <person name="Ramirez L."/>
            <person name="Alfaro M."/>
            <person name="Sun H."/>
            <person name="Tritt A."/>
            <person name="Yoshinaga Y."/>
            <person name="Zwiers L.-H."/>
            <person name="Turgeon B."/>
            <person name="Goodwin S."/>
            <person name="Spatafora J."/>
            <person name="Crous P."/>
            <person name="Grigoriev I."/>
        </authorList>
    </citation>
    <scope>NUCLEOTIDE SEQUENCE</scope>
    <source>
        <strain evidence="3">CBS 269.34</strain>
    </source>
</reference>
<evidence type="ECO:0000313" key="4">
    <source>
        <dbReference type="Proteomes" id="UP000799750"/>
    </source>
</evidence>
<feature type="compositionally biased region" description="Polar residues" evidence="2">
    <location>
        <begin position="276"/>
        <end position="292"/>
    </location>
</feature>
<evidence type="ECO:0000313" key="3">
    <source>
        <dbReference type="EMBL" id="KAF2495674.1"/>
    </source>
</evidence>
<evidence type="ECO:0000256" key="1">
    <source>
        <dbReference type="SAM" id="Coils"/>
    </source>
</evidence>
<protein>
    <submittedName>
        <fullName evidence="3">Uncharacterized protein</fullName>
    </submittedName>
</protein>
<feature type="coiled-coil region" evidence="1">
    <location>
        <begin position="49"/>
        <end position="125"/>
    </location>
</feature>
<dbReference type="Proteomes" id="UP000799750">
    <property type="component" value="Unassembled WGS sequence"/>
</dbReference>
<organism evidence="3 4">
    <name type="scientific">Lophium mytilinum</name>
    <dbReference type="NCBI Taxonomy" id="390894"/>
    <lineage>
        <taxon>Eukaryota</taxon>
        <taxon>Fungi</taxon>
        <taxon>Dikarya</taxon>
        <taxon>Ascomycota</taxon>
        <taxon>Pezizomycotina</taxon>
        <taxon>Dothideomycetes</taxon>
        <taxon>Pleosporomycetidae</taxon>
        <taxon>Mytilinidiales</taxon>
        <taxon>Mytilinidiaceae</taxon>
        <taxon>Lophium</taxon>
    </lineage>
</organism>
<keyword evidence="4" id="KW-1185">Reference proteome</keyword>
<dbReference type="AlphaFoldDB" id="A0A6A6QU84"/>
<feature type="region of interest" description="Disordered" evidence="2">
    <location>
        <begin position="197"/>
        <end position="220"/>
    </location>
</feature>
<accession>A0A6A6QU84</accession>
<proteinExistence type="predicted"/>
<dbReference type="EMBL" id="MU004189">
    <property type="protein sequence ID" value="KAF2495674.1"/>
    <property type="molecule type" value="Genomic_DNA"/>
</dbReference>
<keyword evidence="1" id="KW-0175">Coiled coil</keyword>